<dbReference type="PANTHER" id="PTHR33931">
    <property type="entry name" value="HOLIN-LIKE PROTEIN CIDA-RELATED"/>
    <property type="match status" value="1"/>
</dbReference>
<proteinExistence type="predicted"/>
<keyword evidence="3 6" id="KW-0812">Transmembrane</keyword>
<gene>
    <name evidence="7" type="ORF">K8V90_02875</name>
</gene>
<reference evidence="7" key="2">
    <citation type="submission" date="2021-09" db="EMBL/GenBank/DDBJ databases">
        <authorList>
            <person name="Gilroy R."/>
        </authorList>
    </citation>
    <scope>NUCLEOTIDE SEQUENCE</scope>
    <source>
        <strain evidence="7">1277</strain>
    </source>
</reference>
<dbReference type="Pfam" id="PF03788">
    <property type="entry name" value="LrgA"/>
    <property type="match status" value="1"/>
</dbReference>
<accession>A0A921MZL2</accession>
<feature type="transmembrane region" description="Helical" evidence="6">
    <location>
        <begin position="60"/>
        <end position="80"/>
    </location>
</feature>
<dbReference type="EMBL" id="DYUB01000097">
    <property type="protein sequence ID" value="HJG96028.1"/>
    <property type="molecule type" value="Genomic_DNA"/>
</dbReference>
<evidence type="ECO:0000256" key="6">
    <source>
        <dbReference type="SAM" id="Phobius"/>
    </source>
</evidence>
<evidence type="ECO:0000256" key="4">
    <source>
        <dbReference type="ARBA" id="ARBA00022989"/>
    </source>
</evidence>
<keyword evidence="4 6" id="KW-1133">Transmembrane helix</keyword>
<dbReference type="InterPro" id="IPR005538">
    <property type="entry name" value="LrgA/CidA"/>
</dbReference>
<organism evidence="7 8">
    <name type="scientific">Romboutsia timonensis</name>
    <dbReference type="NCBI Taxonomy" id="1776391"/>
    <lineage>
        <taxon>Bacteria</taxon>
        <taxon>Bacillati</taxon>
        <taxon>Bacillota</taxon>
        <taxon>Clostridia</taxon>
        <taxon>Peptostreptococcales</taxon>
        <taxon>Peptostreptococcaceae</taxon>
        <taxon>Romboutsia</taxon>
    </lineage>
</organism>
<keyword evidence="2" id="KW-1003">Cell membrane</keyword>
<protein>
    <submittedName>
        <fullName evidence="7">CidA/LrgA family protein</fullName>
    </submittedName>
</protein>
<evidence type="ECO:0000256" key="5">
    <source>
        <dbReference type="ARBA" id="ARBA00023136"/>
    </source>
</evidence>
<evidence type="ECO:0000256" key="1">
    <source>
        <dbReference type="ARBA" id="ARBA00004651"/>
    </source>
</evidence>
<dbReference type="PANTHER" id="PTHR33931:SF2">
    <property type="entry name" value="HOLIN-LIKE PROTEIN CIDA"/>
    <property type="match status" value="1"/>
</dbReference>
<comment type="caution">
    <text evidence="7">The sequence shown here is derived from an EMBL/GenBank/DDBJ whole genome shotgun (WGS) entry which is preliminary data.</text>
</comment>
<reference evidence="7" key="1">
    <citation type="journal article" date="2021" name="PeerJ">
        <title>Extensive microbial diversity within the chicken gut microbiome revealed by metagenomics and culture.</title>
        <authorList>
            <person name="Gilroy R."/>
            <person name="Ravi A."/>
            <person name="Getino M."/>
            <person name="Pursley I."/>
            <person name="Horton D.L."/>
            <person name="Alikhan N.F."/>
            <person name="Baker D."/>
            <person name="Gharbi K."/>
            <person name="Hall N."/>
            <person name="Watson M."/>
            <person name="Adriaenssens E.M."/>
            <person name="Foster-Nyarko E."/>
            <person name="Jarju S."/>
            <person name="Secka A."/>
            <person name="Antonio M."/>
            <person name="Oren A."/>
            <person name="Chaudhuri R.R."/>
            <person name="La Ragione R."/>
            <person name="Hildebrand F."/>
            <person name="Pallen M.J."/>
        </authorList>
    </citation>
    <scope>NUCLEOTIDE SEQUENCE</scope>
    <source>
        <strain evidence="7">1277</strain>
    </source>
</reference>
<evidence type="ECO:0000313" key="8">
    <source>
        <dbReference type="Proteomes" id="UP000776700"/>
    </source>
</evidence>
<dbReference type="AlphaFoldDB" id="A0A921MZL2"/>
<comment type="subcellular location">
    <subcellularLocation>
        <location evidence="1">Cell membrane</location>
        <topology evidence="1">Multi-pass membrane protein</topology>
    </subcellularLocation>
</comment>
<keyword evidence="5 6" id="KW-0472">Membrane</keyword>
<name>A0A921MZL2_9FIRM</name>
<feature type="transmembrane region" description="Helical" evidence="6">
    <location>
        <begin position="86"/>
        <end position="106"/>
    </location>
</feature>
<evidence type="ECO:0000256" key="2">
    <source>
        <dbReference type="ARBA" id="ARBA00022475"/>
    </source>
</evidence>
<feature type="transmembrane region" description="Helical" evidence="6">
    <location>
        <begin position="30"/>
        <end position="48"/>
    </location>
</feature>
<dbReference type="GO" id="GO:0005886">
    <property type="term" value="C:plasma membrane"/>
    <property type="evidence" value="ECO:0007669"/>
    <property type="project" value="UniProtKB-SubCell"/>
</dbReference>
<sequence>MKILNQLAIILGVWVVGEYISSFIQNIVVIPGSIIGMILLFILLKYKVVKLENINEISNFFLDNMAIFFIPAGVSLIKSLDLISDNVFVLLITIFVSTIIVMYVTGKLVDIMINKKSKEN</sequence>
<evidence type="ECO:0000313" key="7">
    <source>
        <dbReference type="EMBL" id="HJG96028.1"/>
    </source>
</evidence>
<evidence type="ECO:0000256" key="3">
    <source>
        <dbReference type="ARBA" id="ARBA00022692"/>
    </source>
</evidence>
<dbReference type="Proteomes" id="UP000776700">
    <property type="component" value="Unassembled WGS sequence"/>
</dbReference>